<dbReference type="GO" id="GO:0009190">
    <property type="term" value="P:cyclic nucleotide biosynthetic process"/>
    <property type="evidence" value="ECO:0007669"/>
    <property type="project" value="InterPro"/>
</dbReference>
<dbReference type="GO" id="GO:0035556">
    <property type="term" value="P:intracellular signal transduction"/>
    <property type="evidence" value="ECO:0007669"/>
    <property type="project" value="InterPro"/>
</dbReference>
<keyword evidence="5" id="KW-1185">Reference proteome</keyword>
<dbReference type="InterPro" id="IPR001054">
    <property type="entry name" value="A/G_cyclase"/>
</dbReference>
<proteinExistence type="predicted"/>
<sequence>MTRFSIGSKLLTMLLLAGVLGVVSTALTAHYYGGAALQSSIFNQLKTVRENKRTQVVDYLEGLRRNFRLLSKTPTVINAFTAFSNAYSDISKTVPAAEASPELIKFYRDNFLPKLAFGAEEPPPLEAYLPGDGVARRLQTDYIAANPFPYEEKEKFTEGVRGGAYDQIHAQFHPYFLEAAQDIRVDDLMLVDAQGNVVYSLAKEVDFATNLRNGPYAHSGEARAFERALELHAQGKIAFEGFSPYAPVFLAPAAFLSAPLVVDGRVAGVIIIQISTHELNRVMTSDQQWVAMGLGQTGSAYLVGSDRHARSDDRLLIENKAAFLQSITAAGVDREIIRHIDEFNTMILYQPVDTDASRAALRGESGIGINRNYRNDWVLSAWAPLSAPGMSGAIIAEIALEEAFAPKRLFRTAVLEAAAFTTIILTLFSFVAAGIFLRPLRSIIYGVKAFGADDKVRIPEEGHDEFNELAQGFNTMAEQIELRNTRIREKTEQYERLLKNIYPDVVAERLKAGQTSIAEIVRNVSVVVINIDGVNSLVQSKRHDTVSIMNEIIDAFDDVITGFGIEKLKTIGESYFAACGLSTPRLDHAARAVAFAEEACRILARLSKKWELPLDLHIGVASGDVEAGLIGRQRTVYDLWGTTMMVARLIAGEASENSIRITRATHNMLGDAARFECMPAILSVRLGEIESFEFSVPTPSILERAHA</sequence>
<dbReference type="Gene3D" id="6.10.340.10">
    <property type="match status" value="1"/>
</dbReference>
<feature type="domain" description="HAMP" evidence="3">
    <location>
        <begin position="434"/>
        <end position="485"/>
    </location>
</feature>
<evidence type="ECO:0000313" key="5">
    <source>
        <dbReference type="Proteomes" id="UP000325755"/>
    </source>
</evidence>
<dbReference type="GO" id="GO:0016020">
    <property type="term" value="C:membrane"/>
    <property type="evidence" value="ECO:0007669"/>
    <property type="project" value="InterPro"/>
</dbReference>
<dbReference type="InterPro" id="IPR003660">
    <property type="entry name" value="HAMP_dom"/>
</dbReference>
<gene>
    <name evidence="4" type="ORF">F6R98_21345</name>
</gene>
<dbReference type="Pfam" id="PF00672">
    <property type="entry name" value="HAMP"/>
    <property type="match status" value="1"/>
</dbReference>
<reference evidence="4 5" key="1">
    <citation type="submission" date="2019-09" db="EMBL/GenBank/DDBJ databases">
        <title>Ecophysiology of the spiral-shaped methanotroph Methylospira mobilis as revealed by the complete genome sequence.</title>
        <authorList>
            <person name="Oshkin I.Y."/>
            <person name="Dedysh S.N."/>
            <person name="Miroshnikov K."/>
            <person name="Danilova O.V."/>
            <person name="Hakobyan A."/>
            <person name="Liesack W."/>
        </authorList>
    </citation>
    <scope>NUCLEOTIDE SEQUENCE [LARGE SCALE GENOMIC DNA]</scope>
    <source>
        <strain evidence="4 5">Shm1</strain>
    </source>
</reference>
<accession>A0A5Q0BRN5</accession>
<dbReference type="EMBL" id="CP044205">
    <property type="protein sequence ID" value="QFY44864.1"/>
    <property type="molecule type" value="Genomic_DNA"/>
</dbReference>
<keyword evidence="1" id="KW-0472">Membrane</keyword>
<dbReference type="CDD" id="cd06225">
    <property type="entry name" value="HAMP"/>
    <property type="match status" value="1"/>
</dbReference>
<dbReference type="InParanoid" id="A0A5Q0BRN5"/>
<protein>
    <submittedName>
        <fullName evidence="4">HAMP domain-containing protein</fullName>
    </submittedName>
</protein>
<dbReference type="RefSeq" id="WP_153250829.1">
    <property type="nucleotide sequence ID" value="NZ_CP044205.1"/>
</dbReference>
<dbReference type="CDD" id="cd07302">
    <property type="entry name" value="CHD"/>
    <property type="match status" value="1"/>
</dbReference>
<organism evidence="4 5">
    <name type="scientific">Candidatus Methylospira mobilis</name>
    <dbReference type="NCBI Taxonomy" id="1808979"/>
    <lineage>
        <taxon>Bacteria</taxon>
        <taxon>Pseudomonadati</taxon>
        <taxon>Pseudomonadota</taxon>
        <taxon>Gammaproteobacteria</taxon>
        <taxon>Methylococcales</taxon>
        <taxon>Methylococcaceae</taxon>
        <taxon>Candidatus Methylospira</taxon>
    </lineage>
</organism>
<keyword evidence="1" id="KW-0812">Transmembrane</keyword>
<dbReference type="SUPFAM" id="SSF55073">
    <property type="entry name" value="Nucleotide cyclase"/>
    <property type="match status" value="1"/>
</dbReference>
<feature type="domain" description="Guanylate cyclase" evidence="2">
    <location>
        <begin position="525"/>
        <end position="651"/>
    </location>
</feature>
<dbReference type="OrthoDB" id="9806704at2"/>
<dbReference type="Proteomes" id="UP000325755">
    <property type="component" value="Chromosome"/>
</dbReference>
<dbReference type="PROSITE" id="PS50125">
    <property type="entry name" value="GUANYLATE_CYCLASE_2"/>
    <property type="match status" value="1"/>
</dbReference>
<dbReference type="InterPro" id="IPR029787">
    <property type="entry name" value="Nucleotide_cyclase"/>
</dbReference>
<dbReference type="PROSITE" id="PS50885">
    <property type="entry name" value="HAMP"/>
    <property type="match status" value="1"/>
</dbReference>
<dbReference type="KEGG" id="mmob:F6R98_21345"/>
<evidence type="ECO:0000259" key="2">
    <source>
        <dbReference type="PROSITE" id="PS50125"/>
    </source>
</evidence>
<dbReference type="Pfam" id="PF00211">
    <property type="entry name" value="Guanylate_cyc"/>
    <property type="match status" value="1"/>
</dbReference>
<evidence type="ECO:0000259" key="3">
    <source>
        <dbReference type="PROSITE" id="PS50885"/>
    </source>
</evidence>
<feature type="transmembrane region" description="Helical" evidence="1">
    <location>
        <begin position="417"/>
        <end position="437"/>
    </location>
</feature>
<evidence type="ECO:0000313" key="4">
    <source>
        <dbReference type="EMBL" id="QFY44864.1"/>
    </source>
</evidence>
<dbReference type="Gene3D" id="3.30.70.1230">
    <property type="entry name" value="Nucleotide cyclase"/>
    <property type="match status" value="1"/>
</dbReference>
<dbReference type="PANTHER" id="PTHR45655">
    <property type="entry name" value="GUANYLATE CYCLASE SOLUBLE SUBUNIT BETA-2"/>
    <property type="match status" value="1"/>
</dbReference>
<name>A0A5Q0BRN5_9GAMM</name>
<dbReference type="SMART" id="SM00044">
    <property type="entry name" value="CYCc"/>
    <property type="match status" value="1"/>
</dbReference>
<dbReference type="SMART" id="SM00304">
    <property type="entry name" value="HAMP"/>
    <property type="match status" value="1"/>
</dbReference>
<keyword evidence="1" id="KW-1133">Transmembrane helix</keyword>
<evidence type="ECO:0000256" key="1">
    <source>
        <dbReference type="SAM" id="Phobius"/>
    </source>
</evidence>
<dbReference type="GO" id="GO:0004016">
    <property type="term" value="F:adenylate cyclase activity"/>
    <property type="evidence" value="ECO:0007669"/>
    <property type="project" value="UniProtKB-ARBA"/>
</dbReference>
<dbReference type="AlphaFoldDB" id="A0A5Q0BRN5"/>
<dbReference type="PANTHER" id="PTHR45655:SF13">
    <property type="entry name" value="SOLUBLE GUANYLATE CYCLASE GCY-32-RELATED"/>
    <property type="match status" value="1"/>
</dbReference>